<reference evidence="1 2" key="1">
    <citation type="submission" date="2020-08" db="EMBL/GenBank/DDBJ databases">
        <title>Genomic Encyclopedia of Type Strains, Phase IV (KMG-IV): sequencing the most valuable type-strain genomes for metagenomic binning, comparative biology and taxonomic classification.</title>
        <authorList>
            <person name="Goeker M."/>
        </authorList>
    </citation>
    <scope>NUCLEOTIDE SEQUENCE [LARGE SCALE GENOMIC DNA]</scope>
    <source>
        <strain evidence="1 2">DSM 29514</strain>
    </source>
</reference>
<keyword evidence="2" id="KW-1185">Reference proteome</keyword>
<name>A0A7W6LKU8_9HYPH</name>
<protein>
    <submittedName>
        <fullName evidence="1">Uncharacterized protein</fullName>
    </submittedName>
</protein>
<comment type="caution">
    <text evidence="1">The sequence shown here is derived from an EMBL/GenBank/DDBJ whole genome shotgun (WGS) entry which is preliminary data.</text>
</comment>
<dbReference type="Proteomes" id="UP000519897">
    <property type="component" value="Unassembled WGS sequence"/>
</dbReference>
<accession>A0A7W6LKU8</accession>
<proteinExistence type="predicted"/>
<organism evidence="1 2">
    <name type="scientific">Rhizobium rhizoryzae</name>
    <dbReference type="NCBI Taxonomy" id="451876"/>
    <lineage>
        <taxon>Bacteria</taxon>
        <taxon>Pseudomonadati</taxon>
        <taxon>Pseudomonadota</taxon>
        <taxon>Alphaproteobacteria</taxon>
        <taxon>Hyphomicrobiales</taxon>
        <taxon>Rhizobiaceae</taxon>
        <taxon>Rhizobium/Agrobacterium group</taxon>
        <taxon>Rhizobium</taxon>
    </lineage>
</organism>
<gene>
    <name evidence="1" type="ORF">GGQ72_004503</name>
</gene>
<evidence type="ECO:0000313" key="1">
    <source>
        <dbReference type="EMBL" id="MBB4145937.1"/>
    </source>
</evidence>
<dbReference type="EMBL" id="JACIEC010000014">
    <property type="protein sequence ID" value="MBB4145937.1"/>
    <property type="molecule type" value="Genomic_DNA"/>
</dbReference>
<dbReference type="AlphaFoldDB" id="A0A7W6LKU8"/>
<evidence type="ECO:0000313" key="2">
    <source>
        <dbReference type="Proteomes" id="UP000519897"/>
    </source>
</evidence>
<sequence>MWRKKAYLHIQNGFPLNAKNTCEPSAGFAEFASIRGDEVCNPGPYRKRHSV</sequence>